<organism evidence="1 2">
    <name type="scientific">Thalassiosira oceanica</name>
    <name type="common">Marine diatom</name>
    <dbReference type="NCBI Taxonomy" id="159749"/>
    <lineage>
        <taxon>Eukaryota</taxon>
        <taxon>Sar</taxon>
        <taxon>Stramenopiles</taxon>
        <taxon>Ochrophyta</taxon>
        <taxon>Bacillariophyta</taxon>
        <taxon>Coscinodiscophyceae</taxon>
        <taxon>Thalassiosirophycidae</taxon>
        <taxon>Thalassiosirales</taxon>
        <taxon>Thalassiosiraceae</taxon>
        <taxon>Thalassiosira</taxon>
    </lineage>
</organism>
<proteinExistence type="predicted"/>
<dbReference type="OrthoDB" id="202041at2759"/>
<protein>
    <submittedName>
        <fullName evidence="1">Uncharacterized protein</fullName>
    </submittedName>
</protein>
<gene>
    <name evidence="1" type="ORF">THAOC_31348</name>
</gene>
<dbReference type="AlphaFoldDB" id="K0R8E2"/>
<sequence length="143" mass="15860">MVRKRANKGDARAKKVLGEQYYNGKLGLTKDVTRAIELWTEAAELGSIGSYFQLGLVYYDGLAELQAGNFENALQHFMISAKMGDEVSLNGIRGLLMDGLATKAQYAEALRGYQDAVKEVKSPQREEAKRLRGVEDSNNYGLH</sequence>
<comment type="caution">
    <text evidence="1">The sequence shown here is derived from an EMBL/GenBank/DDBJ whole genome shotgun (WGS) entry which is preliminary data.</text>
</comment>
<dbReference type="Pfam" id="PF08238">
    <property type="entry name" value="Sel1"/>
    <property type="match status" value="2"/>
</dbReference>
<accession>K0R8E2</accession>
<dbReference type="SMART" id="SM00671">
    <property type="entry name" value="SEL1"/>
    <property type="match status" value="2"/>
</dbReference>
<evidence type="ECO:0000313" key="2">
    <source>
        <dbReference type="Proteomes" id="UP000266841"/>
    </source>
</evidence>
<reference evidence="1 2" key="1">
    <citation type="journal article" date="2012" name="Genome Biol.">
        <title>Genome and low-iron response of an oceanic diatom adapted to chronic iron limitation.</title>
        <authorList>
            <person name="Lommer M."/>
            <person name="Specht M."/>
            <person name="Roy A.S."/>
            <person name="Kraemer L."/>
            <person name="Andreson R."/>
            <person name="Gutowska M.A."/>
            <person name="Wolf J."/>
            <person name="Bergner S.V."/>
            <person name="Schilhabel M.B."/>
            <person name="Klostermeier U.C."/>
            <person name="Beiko R.G."/>
            <person name="Rosenstiel P."/>
            <person name="Hippler M."/>
            <person name="Laroche J."/>
        </authorList>
    </citation>
    <scope>NUCLEOTIDE SEQUENCE [LARGE SCALE GENOMIC DNA]</scope>
    <source>
        <strain evidence="1 2">CCMP1005</strain>
    </source>
</reference>
<dbReference type="InterPro" id="IPR011990">
    <property type="entry name" value="TPR-like_helical_dom_sf"/>
</dbReference>
<dbReference type="Gene3D" id="1.25.40.10">
    <property type="entry name" value="Tetratricopeptide repeat domain"/>
    <property type="match status" value="1"/>
</dbReference>
<name>K0R8E2_THAOC</name>
<evidence type="ECO:0000313" key="1">
    <source>
        <dbReference type="EMBL" id="EJK49743.1"/>
    </source>
</evidence>
<keyword evidence="2" id="KW-1185">Reference proteome</keyword>
<dbReference type="EMBL" id="AGNL01044475">
    <property type="protein sequence ID" value="EJK49743.1"/>
    <property type="molecule type" value="Genomic_DNA"/>
</dbReference>
<dbReference type="Proteomes" id="UP000266841">
    <property type="component" value="Unassembled WGS sequence"/>
</dbReference>
<dbReference type="SUPFAM" id="SSF81901">
    <property type="entry name" value="HCP-like"/>
    <property type="match status" value="1"/>
</dbReference>
<dbReference type="InterPro" id="IPR006597">
    <property type="entry name" value="Sel1-like"/>
</dbReference>